<comment type="caution">
    <text evidence="1">The sequence shown here is derived from an EMBL/GenBank/DDBJ whole genome shotgun (WGS) entry which is preliminary data.</text>
</comment>
<name>A0A1F5WYX0_9BACT</name>
<reference evidence="1 2" key="1">
    <citation type="journal article" date="2016" name="Nat. Commun.">
        <title>Thousands of microbial genomes shed light on interconnected biogeochemical processes in an aquifer system.</title>
        <authorList>
            <person name="Anantharaman K."/>
            <person name="Brown C.T."/>
            <person name="Hug L.A."/>
            <person name="Sharon I."/>
            <person name="Castelle C.J."/>
            <person name="Probst A.J."/>
            <person name="Thomas B.C."/>
            <person name="Singh A."/>
            <person name="Wilkins M.J."/>
            <person name="Karaoz U."/>
            <person name="Brodie E.L."/>
            <person name="Williams K.H."/>
            <person name="Hubbard S.S."/>
            <person name="Banfield J.F."/>
        </authorList>
    </citation>
    <scope>NUCLEOTIDE SEQUENCE [LARGE SCALE GENOMIC DNA]</scope>
</reference>
<dbReference type="EMBL" id="MFHS01000030">
    <property type="protein sequence ID" value="OGF80819.1"/>
    <property type="molecule type" value="Genomic_DNA"/>
</dbReference>
<evidence type="ECO:0000313" key="1">
    <source>
        <dbReference type="EMBL" id="OGF80819.1"/>
    </source>
</evidence>
<sequence>MNGIQSRIREAMDIPLINPRELEARVAAQEKTIGILKAILRQSKRTSRKLWEHNKLLVWKNQETKSLRQALEELRDQVYGQQNGP</sequence>
<dbReference type="AlphaFoldDB" id="A0A1F5WYX0"/>
<accession>A0A1F5WYX0</accession>
<organism evidence="1 2">
    <name type="scientific">Candidatus Giovannonibacteria bacterium RIFCSPHIGHO2_12_44_12</name>
    <dbReference type="NCBI Taxonomy" id="1798340"/>
    <lineage>
        <taxon>Bacteria</taxon>
        <taxon>Candidatus Giovannoniibacteriota</taxon>
    </lineage>
</organism>
<proteinExistence type="predicted"/>
<evidence type="ECO:0000313" key="2">
    <source>
        <dbReference type="Proteomes" id="UP000178299"/>
    </source>
</evidence>
<gene>
    <name evidence="1" type="ORF">A2W48_02315</name>
</gene>
<dbReference type="Proteomes" id="UP000178299">
    <property type="component" value="Unassembled WGS sequence"/>
</dbReference>
<protein>
    <submittedName>
        <fullName evidence="1">Uncharacterized protein</fullName>
    </submittedName>
</protein>